<proteinExistence type="predicted"/>
<evidence type="ECO:0000313" key="2">
    <source>
        <dbReference type="EMBL" id="MPM52621.1"/>
    </source>
</evidence>
<accession>A0A645AK04</accession>
<organism evidence="2">
    <name type="scientific">bioreactor metagenome</name>
    <dbReference type="NCBI Taxonomy" id="1076179"/>
    <lineage>
        <taxon>unclassified sequences</taxon>
        <taxon>metagenomes</taxon>
        <taxon>ecological metagenomes</taxon>
    </lineage>
</organism>
<feature type="region of interest" description="Disordered" evidence="1">
    <location>
        <begin position="20"/>
        <end position="39"/>
    </location>
</feature>
<sequence length="75" mass="7966">MKALLLIAAVASTLAGCSMMPGRDAGRMQEQGAQRTMGNSDMRYEWGRGAYQGPGSMPLWAGGDDTSGGLGWRRD</sequence>
<evidence type="ECO:0008006" key="3">
    <source>
        <dbReference type="Google" id="ProtNLM"/>
    </source>
</evidence>
<gene>
    <name evidence="2" type="ORF">SDC9_99381</name>
</gene>
<dbReference type="PROSITE" id="PS51257">
    <property type="entry name" value="PROKAR_LIPOPROTEIN"/>
    <property type="match status" value="1"/>
</dbReference>
<reference evidence="2" key="1">
    <citation type="submission" date="2019-08" db="EMBL/GenBank/DDBJ databases">
        <authorList>
            <person name="Kucharzyk K."/>
            <person name="Murdoch R.W."/>
            <person name="Higgins S."/>
            <person name="Loffler F."/>
        </authorList>
    </citation>
    <scope>NUCLEOTIDE SEQUENCE</scope>
</reference>
<protein>
    <recommendedName>
        <fullName evidence="3">Lipoprotein</fullName>
    </recommendedName>
</protein>
<evidence type="ECO:0000256" key="1">
    <source>
        <dbReference type="SAM" id="MobiDB-lite"/>
    </source>
</evidence>
<dbReference type="EMBL" id="VSSQ01013946">
    <property type="protein sequence ID" value="MPM52621.1"/>
    <property type="molecule type" value="Genomic_DNA"/>
</dbReference>
<dbReference type="AlphaFoldDB" id="A0A645AK04"/>
<name>A0A645AK04_9ZZZZ</name>
<comment type="caution">
    <text evidence="2">The sequence shown here is derived from an EMBL/GenBank/DDBJ whole genome shotgun (WGS) entry which is preliminary data.</text>
</comment>
<feature type="compositionally biased region" description="Gly residues" evidence="1">
    <location>
        <begin position="65"/>
        <end position="75"/>
    </location>
</feature>
<feature type="region of interest" description="Disordered" evidence="1">
    <location>
        <begin position="55"/>
        <end position="75"/>
    </location>
</feature>